<dbReference type="InterPro" id="IPR010106">
    <property type="entry name" value="RpnA"/>
</dbReference>
<protein>
    <recommendedName>
        <fullName evidence="2">Transposase (putative) YhgA-like domain-containing protein</fullName>
    </recommendedName>
</protein>
<dbReference type="NCBIfam" id="TIGR01784">
    <property type="entry name" value="T_den_put_tspse"/>
    <property type="match status" value="1"/>
</dbReference>
<gene>
    <name evidence="1" type="ORF">HMPREF9723_00950</name>
</gene>
<dbReference type="HOGENOM" id="CLU_057504_0_2_12"/>
<dbReference type="PANTHER" id="PTHR41317">
    <property type="entry name" value="PD-(D_E)XK NUCLEASE FAMILY TRANSPOSASE"/>
    <property type="match status" value="1"/>
</dbReference>
<reference evidence="1" key="1">
    <citation type="submission" date="2012-01" db="EMBL/GenBank/DDBJ databases">
        <title>The Genome Sequence of Treponema denticola OTK.</title>
        <authorList>
            <consortium name="The Broad Institute Genome Sequencing Platform"/>
            <person name="Earl A."/>
            <person name="Ward D."/>
            <person name="Feldgarden M."/>
            <person name="Gevers D."/>
            <person name="Blanton J.M."/>
            <person name="Fenno C.J."/>
            <person name="Baranova O.V."/>
            <person name="Mathney J."/>
            <person name="Dewhirst F.E."/>
            <person name="Izard J."/>
            <person name="Young S.K."/>
            <person name="Zeng Q."/>
            <person name="Gargeya S."/>
            <person name="Fitzgerald M."/>
            <person name="Haas B."/>
            <person name="Abouelleil A."/>
            <person name="Alvarado L."/>
            <person name="Arachchi H.M."/>
            <person name="Berlin A."/>
            <person name="Chapman S.B."/>
            <person name="Gearin G."/>
            <person name="Goldberg J."/>
            <person name="Griggs A."/>
            <person name="Gujja S."/>
            <person name="Hansen M."/>
            <person name="Heiman D."/>
            <person name="Howarth C."/>
            <person name="Larimer J."/>
            <person name="Lui A."/>
            <person name="MacDonald P.J.P."/>
            <person name="McCowen C."/>
            <person name="Montmayeur A."/>
            <person name="Murphy C."/>
            <person name="Neiman D."/>
            <person name="Pearson M."/>
            <person name="Priest M."/>
            <person name="Roberts A."/>
            <person name="Saif S."/>
            <person name="Shea T."/>
            <person name="Sisk P."/>
            <person name="Stolte C."/>
            <person name="Sykes S."/>
            <person name="Wortman J."/>
            <person name="Nusbaum C."/>
            <person name="Birren B."/>
        </authorList>
    </citation>
    <scope>NUCLEOTIDE SEQUENCE [LARGE SCALE GENOMIC DNA]</scope>
    <source>
        <strain evidence="1">OTK</strain>
    </source>
</reference>
<dbReference type="PANTHER" id="PTHR41317:SF1">
    <property type="entry name" value="PD-(D_E)XK NUCLEASE FAMILY TRANSPOSASE"/>
    <property type="match status" value="1"/>
</dbReference>
<dbReference type="EMBL" id="AGDY01000004">
    <property type="protein sequence ID" value="EMB23812.1"/>
    <property type="molecule type" value="Genomic_DNA"/>
</dbReference>
<dbReference type="PATRIC" id="fig|999434.4.peg.990"/>
<sequence length="282" mass="33305">MKNDTNFKITLRNDYAFKRIFGTEENTDILQDLLECILDILPENIAGLELLDKEFHKEILTEKLGILDIKLRLKDETIINIEIQNRWRGDFPERSVYYWSKMYNESIKQGQDYTNLPKCITINLIGKGFNKNKRLHNKYFVMEKDTKEPLFSKLEIHIINLETAKLLEESNYTDIKIKRLLSWLKFIETDDREVRKMLAQNSKTMKKANAAIEVMEMSPRDKWLYESRMKYQHDMASEKHEGYTEGVYQTKLETAKNLLDLGVAHEVIMQATGLKQDEINNL</sequence>
<organism evidence="1">
    <name type="scientific">Treponema denticola OTK</name>
    <dbReference type="NCBI Taxonomy" id="999434"/>
    <lineage>
        <taxon>Bacteria</taxon>
        <taxon>Pseudomonadati</taxon>
        <taxon>Spirochaetota</taxon>
        <taxon>Spirochaetia</taxon>
        <taxon>Spirochaetales</taxon>
        <taxon>Treponemataceae</taxon>
        <taxon>Treponema</taxon>
    </lineage>
</organism>
<dbReference type="Proteomes" id="UP000011701">
    <property type="component" value="Chromosome"/>
</dbReference>
<dbReference type="Pfam" id="PF12784">
    <property type="entry name" value="PDDEXK_2"/>
    <property type="match status" value="1"/>
</dbReference>
<evidence type="ECO:0008006" key="2">
    <source>
        <dbReference type="Google" id="ProtNLM"/>
    </source>
</evidence>
<accession>A0A0F6MRE7</accession>
<proteinExistence type="predicted"/>
<evidence type="ECO:0000313" key="1">
    <source>
        <dbReference type="EMBL" id="EMB23812.1"/>
    </source>
</evidence>
<dbReference type="RefSeq" id="WP_002691441.1">
    <property type="nucleotide sequence ID" value="NZ_CM001797.1"/>
</dbReference>
<dbReference type="AlphaFoldDB" id="A0A0F6MRE7"/>
<comment type="caution">
    <text evidence="1">The sequence shown here is derived from an EMBL/GenBank/DDBJ whole genome shotgun (WGS) entry which is preliminary data.</text>
</comment>
<name>A0A0F6MRE7_TREDN</name>